<dbReference type="CDD" id="cd22911">
    <property type="entry name" value="HFD_H3"/>
    <property type="match status" value="1"/>
</dbReference>
<dbReference type="SMART" id="SM00428">
    <property type="entry name" value="H3"/>
    <property type="match status" value="1"/>
</dbReference>
<dbReference type="GO" id="GO:0003677">
    <property type="term" value="F:DNA binding"/>
    <property type="evidence" value="ECO:0007669"/>
    <property type="project" value="InterPro"/>
</dbReference>
<dbReference type="Proteomes" id="UP001291623">
    <property type="component" value="Unassembled WGS sequence"/>
</dbReference>
<organism evidence="5 6">
    <name type="scientific">Anisodus tanguticus</name>
    <dbReference type="NCBI Taxonomy" id="243964"/>
    <lineage>
        <taxon>Eukaryota</taxon>
        <taxon>Viridiplantae</taxon>
        <taxon>Streptophyta</taxon>
        <taxon>Embryophyta</taxon>
        <taxon>Tracheophyta</taxon>
        <taxon>Spermatophyta</taxon>
        <taxon>Magnoliopsida</taxon>
        <taxon>eudicotyledons</taxon>
        <taxon>Gunneridae</taxon>
        <taxon>Pentapetalae</taxon>
        <taxon>asterids</taxon>
        <taxon>lamiids</taxon>
        <taxon>Solanales</taxon>
        <taxon>Solanaceae</taxon>
        <taxon>Solanoideae</taxon>
        <taxon>Hyoscyameae</taxon>
        <taxon>Anisodus</taxon>
    </lineage>
</organism>
<dbReference type="AlphaFoldDB" id="A0AAE1T1R4"/>
<evidence type="ECO:0000256" key="1">
    <source>
        <dbReference type="ARBA" id="ARBA00010343"/>
    </source>
</evidence>
<keyword evidence="3" id="KW-0472">Membrane</keyword>
<proteinExistence type="inferred from homology"/>
<sequence>MYCLKNEKNEIKRELKNSLQQSSINKLLKSLLLVFLLCNIAAMARTKYLAKRTRTKPSASVQKPKHKKRYRPGTVALREIRHFQKTWNLVIPAAPFIRLVREISHFFAPGVTRWQAEALVAIQEAAEDFLVHLFEDAILCAIHAKRVTLTGSKTWRERPTLVKTILPSYPE</sequence>
<reference evidence="5" key="1">
    <citation type="submission" date="2023-12" db="EMBL/GenBank/DDBJ databases">
        <title>Genome assembly of Anisodus tanguticus.</title>
        <authorList>
            <person name="Wang Y.-J."/>
        </authorList>
    </citation>
    <scope>NUCLEOTIDE SEQUENCE</scope>
    <source>
        <strain evidence="5">KB-2021</strain>
        <tissue evidence="5">Leaf</tissue>
    </source>
</reference>
<dbReference type="InterPro" id="IPR007125">
    <property type="entry name" value="H2A/H2B/H3"/>
</dbReference>
<accession>A0AAE1T1R4</accession>
<dbReference type="Gene3D" id="1.10.20.10">
    <property type="entry name" value="Histone, subunit A"/>
    <property type="match status" value="1"/>
</dbReference>
<dbReference type="PROSITE" id="PS00959">
    <property type="entry name" value="HISTONE_H3_2"/>
    <property type="match status" value="1"/>
</dbReference>
<keyword evidence="2" id="KW-0007">Acetylation</keyword>
<feature type="domain" description="Core Histone H2A/H2B/H3" evidence="4">
    <location>
        <begin position="72"/>
        <end position="150"/>
    </location>
</feature>
<comment type="similarity">
    <text evidence="1">Belongs to the histone H3 family.</text>
</comment>
<feature type="transmembrane region" description="Helical" evidence="3">
    <location>
        <begin position="27"/>
        <end position="44"/>
    </location>
</feature>
<dbReference type="PANTHER" id="PTHR11426">
    <property type="entry name" value="HISTONE H3"/>
    <property type="match status" value="1"/>
</dbReference>
<dbReference type="InterPro" id="IPR000164">
    <property type="entry name" value="Histone_H3/CENP-A"/>
</dbReference>
<dbReference type="SUPFAM" id="SSF47113">
    <property type="entry name" value="Histone-fold"/>
    <property type="match status" value="1"/>
</dbReference>
<comment type="caution">
    <text evidence="5">The sequence shown here is derived from an EMBL/GenBank/DDBJ whole genome shotgun (WGS) entry which is preliminary data.</text>
</comment>
<evidence type="ECO:0000259" key="4">
    <source>
        <dbReference type="Pfam" id="PF00125"/>
    </source>
</evidence>
<dbReference type="Pfam" id="PF00125">
    <property type="entry name" value="Histone"/>
    <property type="match status" value="1"/>
</dbReference>
<gene>
    <name evidence="5" type="ORF">RND71_001079</name>
</gene>
<keyword evidence="3" id="KW-1133">Transmembrane helix</keyword>
<evidence type="ECO:0000313" key="5">
    <source>
        <dbReference type="EMBL" id="KAK4379217.1"/>
    </source>
</evidence>
<keyword evidence="3" id="KW-0812">Transmembrane</keyword>
<evidence type="ECO:0000256" key="3">
    <source>
        <dbReference type="SAM" id="Phobius"/>
    </source>
</evidence>
<dbReference type="GO" id="GO:0046982">
    <property type="term" value="F:protein heterodimerization activity"/>
    <property type="evidence" value="ECO:0007669"/>
    <property type="project" value="InterPro"/>
</dbReference>
<name>A0AAE1T1R4_9SOLA</name>
<protein>
    <recommendedName>
        <fullName evidence="4">Core Histone H2A/H2B/H3 domain-containing protein</fullName>
    </recommendedName>
</protein>
<evidence type="ECO:0000313" key="6">
    <source>
        <dbReference type="Proteomes" id="UP001291623"/>
    </source>
</evidence>
<dbReference type="GO" id="GO:0000786">
    <property type="term" value="C:nucleosome"/>
    <property type="evidence" value="ECO:0007669"/>
    <property type="project" value="InterPro"/>
</dbReference>
<dbReference type="EMBL" id="JAVYJV010000001">
    <property type="protein sequence ID" value="KAK4379217.1"/>
    <property type="molecule type" value="Genomic_DNA"/>
</dbReference>
<evidence type="ECO:0000256" key="2">
    <source>
        <dbReference type="ARBA" id="ARBA00022990"/>
    </source>
</evidence>
<keyword evidence="6" id="KW-1185">Reference proteome</keyword>
<dbReference type="InterPro" id="IPR009072">
    <property type="entry name" value="Histone-fold"/>
</dbReference>
<dbReference type="GO" id="GO:0030527">
    <property type="term" value="F:structural constituent of chromatin"/>
    <property type="evidence" value="ECO:0007669"/>
    <property type="project" value="InterPro"/>
</dbReference>